<feature type="coiled-coil region" evidence="1">
    <location>
        <begin position="474"/>
        <end position="536"/>
    </location>
</feature>
<evidence type="ECO:0000256" key="1">
    <source>
        <dbReference type="SAM" id="Coils"/>
    </source>
</evidence>
<accession>A0ABS7JLU6</accession>
<dbReference type="Proteomes" id="UP000700059">
    <property type="component" value="Unassembled WGS sequence"/>
</dbReference>
<keyword evidence="1" id="KW-0175">Coiled coil</keyword>
<comment type="caution">
    <text evidence="2">The sequence shown here is derived from an EMBL/GenBank/DDBJ whole genome shotgun (WGS) entry which is preliminary data.</text>
</comment>
<dbReference type="RefSeq" id="WP_221531475.1">
    <property type="nucleotide sequence ID" value="NZ_JAIGYP010000002.1"/>
</dbReference>
<gene>
    <name evidence="2" type="ORF">K4G57_02540</name>
</gene>
<name>A0ABS7JLU6_9HELI</name>
<keyword evidence="3" id="KW-1185">Reference proteome</keyword>
<reference evidence="2 3" key="1">
    <citation type="submission" date="2021-08" db="EMBL/GenBank/DDBJ databases">
        <title>Helicobacter spp. isolated from feces of Anatolian Ground Squirrel (Spermophilus xanthoprymnus) in Turkey.</title>
        <authorList>
            <person name="Aydin F."/>
            <person name="Abay S."/>
            <person name="Kayman T."/>
            <person name="Karakaya E."/>
            <person name="Saticioglu I.B."/>
        </authorList>
    </citation>
    <scope>NUCLEOTIDE SEQUENCE [LARGE SCALE GENOMIC DNA]</scope>
    <source>
        <strain evidence="2 3">Faydin-H70</strain>
    </source>
</reference>
<sequence>MLKKGSRVFRPYYINECEDIKFAIKQVASQYNRDADSFDFELQAITTYKKNLYDYELEQIQQDVVDKFLQNRDNMLEPNLVISQRYCILIKEKERKETQFHLSTDKSFSEAFLYFHSGFTFKEGNFENLYARIKKEKVWNKILCFDEKSEKKALLDFLNTLSYPLKEETRYLLIRGVNLVVSTEAKLSFKKDITAQFQTVLANEVICEFQKPLQGKPGRNIRGDYIIPQAPKQEKQTSPLRYDSVSITLVDYPTKIEYRSAIGGLLDYNDDVLSIEDTLETQEVSFKTTGSLIGAIDSGAVINITEADAMKEALGQGMEIQAGEVNIEGNVGSDAIVHSKKVHIGGLTHQSSKIYADNVAVATHKGYIKGENVQIDMLEAGIVEGKRVEISKMYGGKIYAEEIVIHTLHSNAFLYATKSIHIVHMKKGENKFFLAADYSPSNKERYNALLAQKNNCIKEAIRLTKELKVESLELSKLKDTADEVRKVLMQYKNTKTKPPSYLLEKFEAYHARVVALREKREKINQLSGTFKSAREDIARLDVQTKDATISVDSGWVGYNEVHYTFYAPSRDFLCIPKPGEPSKVIYKDDKIELVL</sequence>
<proteinExistence type="predicted"/>
<evidence type="ECO:0000313" key="3">
    <source>
        <dbReference type="Proteomes" id="UP000700059"/>
    </source>
</evidence>
<protein>
    <submittedName>
        <fullName evidence="2">FapA family protein</fullName>
    </submittedName>
</protein>
<dbReference type="EMBL" id="JAIGYQ010000002">
    <property type="protein sequence ID" value="MBX7490358.1"/>
    <property type="molecule type" value="Genomic_DNA"/>
</dbReference>
<organism evidence="2 3">
    <name type="scientific">Helicobacter turcicus</name>
    <dbReference type="NCBI Taxonomy" id="2867412"/>
    <lineage>
        <taxon>Bacteria</taxon>
        <taxon>Pseudomonadati</taxon>
        <taxon>Campylobacterota</taxon>
        <taxon>Epsilonproteobacteria</taxon>
        <taxon>Campylobacterales</taxon>
        <taxon>Helicobacteraceae</taxon>
        <taxon>Helicobacter</taxon>
    </lineage>
</organism>
<evidence type="ECO:0000313" key="2">
    <source>
        <dbReference type="EMBL" id="MBX7490358.1"/>
    </source>
</evidence>